<sequence>MGPALRPEAYSQALHTAGAYPPSRRAAHSPRITCANWILYGKMTNSTSRDSERDRPSAAPPLPSRHASSRSIRAEGRGGRPVPPAERCGRFLHGNAKPPKRHHFGALNGS</sequence>
<dbReference type="AlphaFoldDB" id="A0A9Q1IJF0"/>
<evidence type="ECO:0000313" key="2">
    <source>
        <dbReference type="EMBL" id="KAJ8341806.1"/>
    </source>
</evidence>
<organism evidence="2 3">
    <name type="scientific">Synaphobranchus kaupii</name>
    <name type="common">Kaup's arrowtooth eel</name>
    <dbReference type="NCBI Taxonomy" id="118154"/>
    <lineage>
        <taxon>Eukaryota</taxon>
        <taxon>Metazoa</taxon>
        <taxon>Chordata</taxon>
        <taxon>Craniata</taxon>
        <taxon>Vertebrata</taxon>
        <taxon>Euteleostomi</taxon>
        <taxon>Actinopterygii</taxon>
        <taxon>Neopterygii</taxon>
        <taxon>Teleostei</taxon>
        <taxon>Anguilliformes</taxon>
        <taxon>Synaphobranchidae</taxon>
        <taxon>Synaphobranchus</taxon>
    </lineage>
</organism>
<keyword evidence="3" id="KW-1185">Reference proteome</keyword>
<comment type="caution">
    <text evidence="2">The sequence shown here is derived from an EMBL/GenBank/DDBJ whole genome shotgun (WGS) entry which is preliminary data.</text>
</comment>
<evidence type="ECO:0000313" key="3">
    <source>
        <dbReference type="Proteomes" id="UP001152622"/>
    </source>
</evidence>
<dbReference type="EMBL" id="JAINUF010000015">
    <property type="protein sequence ID" value="KAJ8341806.1"/>
    <property type="molecule type" value="Genomic_DNA"/>
</dbReference>
<accession>A0A9Q1IJF0</accession>
<name>A0A9Q1IJF0_SYNKA</name>
<gene>
    <name evidence="2" type="ORF">SKAU_G00340970</name>
</gene>
<evidence type="ECO:0000256" key="1">
    <source>
        <dbReference type="SAM" id="MobiDB-lite"/>
    </source>
</evidence>
<reference evidence="2" key="1">
    <citation type="journal article" date="2023" name="Science">
        <title>Genome structures resolve the early diversification of teleost fishes.</title>
        <authorList>
            <person name="Parey E."/>
            <person name="Louis A."/>
            <person name="Montfort J."/>
            <person name="Bouchez O."/>
            <person name="Roques C."/>
            <person name="Iampietro C."/>
            <person name="Lluch J."/>
            <person name="Castinel A."/>
            <person name="Donnadieu C."/>
            <person name="Desvignes T."/>
            <person name="Floi Bucao C."/>
            <person name="Jouanno E."/>
            <person name="Wen M."/>
            <person name="Mejri S."/>
            <person name="Dirks R."/>
            <person name="Jansen H."/>
            <person name="Henkel C."/>
            <person name="Chen W.J."/>
            <person name="Zahm M."/>
            <person name="Cabau C."/>
            <person name="Klopp C."/>
            <person name="Thompson A.W."/>
            <person name="Robinson-Rechavi M."/>
            <person name="Braasch I."/>
            <person name="Lecointre G."/>
            <person name="Bobe J."/>
            <person name="Postlethwait J.H."/>
            <person name="Berthelot C."/>
            <person name="Roest Crollius H."/>
            <person name="Guiguen Y."/>
        </authorList>
    </citation>
    <scope>NUCLEOTIDE SEQUENCE</scope>
    <source>
        <strain evidence="2">WJC10195</strain>
    </source>
</reference>
<protein>
    <submittedName>
        <fullName evidence="2">Uncharacterized protein</fullName>
    </submittedName>
</protein>
<feature type="region of interest" description="Disordered" evidence="1">
    <location>
        <begin position="45"/>
        <end position="110"/>
    </location>
</feature>
<dbReference type="Proteomes" id="UP001152622">
    <property type="component" value="Chromosome 15"/>
</dbReference>
<proteinExistence type="predicted"/>